<sequence length="53" mass="5654">MGEEVATHVRALEGGASIHARRGWDVNDLSGHVVSGEILVTLVRGGRVCLLYP</sequence>
<evidence type="ECO:0000313" key="2">
    <source>
        <dbReference type="Proteomes" id="UP000269019"/>
    </source>
</evidence>
<dbReference type="Proteomes" id="UP000269019">
    <property type="component" value="Chromosome"/>
</dbReference>
<organism evidence="1 2">
    <name type="scientific">Corynebacterium choanae</name>
    <dbReference type="NCBI Taxonomy" id="1862358"/>
    <lineage>
        <taxon>Bacteria</taxon>
        <taxon>Bacillati</taxon>
        <taxon>Actinomycetota</taxon>
        <taxon>Actinomycetes</taxon>
        <taxon>Mycobacteriales</taxon>
        <taxon>Corynebacteriaceae</taxon>
        <taxon>Corynebacterium</taxon>
    </lineage>
</organism>
<dbReference type="AlphaFoldDB" id="A0A3G6J6M7"/>
<dbReference type="EMBL" id="CP033896">
    <property type="protein sequence ID" value="AZA13599.1"/>
    <property type="molecule type" value="Genomic_DNA"/>
</dbReference>
<keyword evidence="2" id="KW-1185">Reference proteome</keyword>
<reference evidence="1 2" key="1">
    <citation type="submission" date="2018-11" db="EMBL/GenBank/DDBJ databases">
        <authorList>
            <person name="Kleinhagauer T."/>
            <person name="Glaeser S.P."/>
            <person name="Spergser J."/>
            <person name="Ruckert C."/>
            <person name="Kaempfer P."/>
            <person name="Busse H.-J."/>
        </authorList>
    </citation>
    <scope>NUCLEOTIDE SEQUENCE [LARGE SCALE GENOMIC DNA]</scope>
    <source>
        <strain evidence="1 2">200CH</strain>
    </source>
</reference>
<dbReference type="KEGG" id="ccho:CCHOA_06000"/>
<name>A0A3G6J6M7_9CORY</name>
<proteinExistence type="predicted"/>
<gene>
    <name evidence="1" type="ORF">CCHOA_06000</name>
</gene>
<accession>A0A3G6J6M7</accession>
<protein>
    <submittedName>
        <fullName evidence="1">Uncharacterized protein</fullName>
    </submittedName>
</protein>
<evidence type="ECO:0000313" key="1">
    <source>
        <dbReference type="EMBL" id="AZA13599.1"/>
    </source>
</evidence>